<feature type="transmembrane region" description="Helical" evidence="1">
    <location>
        <begin position="182"/>
        <end position="203"/>
    </location>
</feature>
<accession>A0A8X6TV01</accession>
<feature type="transmembrane region" description="Helical" evidence="1">
    <location>
        <begin position="98"/>
        <end position="121"/>
    </location>
</feature>
<name>A0A8X6TV01_NEPPI</name>
<sequence length="217" mass="25504">MEEFLPLLERTMNSDRSDETCISDELDTSSTVIENETRTQCEDPKFPFPLKSRRNKIWSFCCHLFSNCALQIFLQLFLLLWPLSLGYLGHICLHSCPVFLSLGISMMCLSITTTVAVARRISIFLVPSLYMEQIRETSRHIIAFLEIISLGIFLSQVVIFYFREPSFDPLDENYCERVFYFATYYSNIVFSVLAILWNLQNIIEKIKYLRRFVTRRI</sequence>
<proteinExistence type="predicted"/>
<keyword evidence="1" id="KW-0812">Transmembrane</keyword>
<dbReference type="AlphaFoldDB" id="A0A8X6TV01"/>
<gene>
    <name evidence="2" type="ORF">NPIL_616731</name>
</gene>
<feature type="transmembrane region" description="Helical" evidence="1">
    <location>
        <begin position="57"/>
        <end position="78"/>
    </location>
</feature>
<dbReference type="Proteomes" id="UP000887013">
    <property type="component" value="Unassembled WGS sequence"/>
</dbReference>
<dbReference type="EMBL" id="BMAW01112533">
    <property type="protein sequence ID" value="GFT52989.1"/>
    <property type="molecule type" value="Genomic_DNA"/>
</dbReference>
<comment type="caution">
    <text evidence="2">The sequence shown here is derived from an EMBL/GenBank/DDBJ whole genome shotgun (WGS) entry which is preliminary data.</text>
</comment>
<protein>
    <submittedName>
        <fullName evidence="2">Uncharacterized protein</fullName>
    </submittedName>
</protein>
<keyword evidence="1" id="KW-1133">Transmembrane helix</keyword>
<feature type="transmembrane region" description="Helical" evidence="1">
    <location>
        <begin position="141"/>
        <end position="162"/>
    </location>
</feature>
<keyword evidence="1" id="KW-0472">Membrane</keyword>
<evidence type="ECO:0000313" key="3">
    <source>
        <dbReference type="Proteomes" id="UP000887013"/>
    </source>
</evidence>
<reference evidence="2" key="1">
    <citation type="submission" date="2020-08" db="EMBL/GenBank/DDBJ databases">
        <title>Multicomponent nature underlies the extraordinary mechanical properties of spider dragline silk.</title>
        <authorList>
            <person name="Kono N."/>
            <person name="Nakamura H."/>
            <person name="Mori M."/>
            <person name="Yoshida Y."/>
            <person name="Ohtoshi R."/>
            <person name="Malay A.D."/>
            <person name="Moran D.A.P."/>
            <person name="Tomita M."/>
            <person name="Numata K."/>
            <person name="Arakawa K."/>
        </authorList>
    </citation>
    <scope>NUCLEOTIDE SEQUENCE</scope>
</reference>
<evidence type="ECO:0000256" key="1">
    <source>
        <dbReference type="SAM" id="Phobius"/>
    </source>
</evidence>
<keyword evidence="3" id="KW-1185">Reference proteome</keyword>
<organism evidence="2 3">
    <name type="scientific">Nephila pilipes</name>
    <name type="common">Giant wood spider</name>
    <name type="synonym">Nephila maculata</name>
    <dbReference type="NCBI Taxonomy" id="299642"/>
    <lineage>
        <taxon>Eukaryota</taxon>
        <taxon>Metazoa</taxon>
        <taxon>Ecdysozoa</taxon>
        <taxon>Arthropoda</taxon>
        <taxon>Chelicerata</taxon>
        <taxon>Arachnida</taxon>
        <taxon>Araneae</taxon>
        <taxon>Araneomorphae</taxon>
        <taxon>Entelegynae</taxon>
        <taxon>Araneoidea</taxon>
        <taxon>Nephilidae</taxon>
        <taxon>Nephila</taxon>
    </lineage>
</organism>
<evidence type="ECO:0000313" key="2">
    <source>
        <dbReference type="EMBL" id="GFT52989.1"/>
    </source>
</evidence>